<keyword evidence="3" id="KW-1185">Reference proteome</keyword>
<dbReference type="Proteomes" id="UP000295525">
    <property type="component" value="Unassembled WGS sequence"/>
</dbReference>
<dbReference type="InterPro" id="IPR011008">
    <property type="entry name" value="Dimeric_a/b-barrel"/>
</dbReference>
<dbReference type="AlphaFoldDB" id="A0A4R3LWF5"/>
<sequence length="108" mass="11582">MENDSSSKPQQIPAMSACIVGHVTVKDAGKWVEYCSKVPATIIPWGGRLVLRGQTNTVLAGAHTHTGVVIIQFPDAKAVAGWHNSPAYQALIPTRQQAVDLVLVSYDC</sequence>
<proteinExistence type="predicted"/>
<protein>
    <submittedName>
        <fullName evidence="2">Uncharacterized protein (DUF1330 family)</fullName>
    </submittedName>
</protein>
<gene>
    <name evidence="2" type="ORF">EDC26_11269</name>
</gene>
<accession>A0A4R3LWF5</accession>
<reference evidence="2 3" key="1">
    <citation type="submission" date="2019-03" db="EMBL/GenBank/DDBJ databases">
        <title>Genomic Encyclopedia of Type Strains, Phase IV (KMG-IV): sequencing the most valuable type-strain genomes for metagenomic binning, comparative biology and taxonomic classification.</title>
        <authorList>
            <person name="Goeker M."/>
        </authorList>
    </citation>
    <scope>NUCLEOTIDE SEQUENCE [LARGE SCALE GENOMIC DNA]</scope>
    <source>
        <strain evidence="2 3">DSM 24591</strain>
    </source>
</reference>
<organism evidence="2 3">
    <name type="scientific">Paralcaligenes ureilyticus</name>
    <dbReference type="NCBI Taxonomy" id="627131"/>
    <lineage>
        <taxon>Bacteria</taxon>
        <taxon>Pseudomonadati</taxon>
        <taxon>Pseudomonadota</taxon>
        <taxon>Betaproteobacteria</taxon>
        <taxon>Burkholderiales</taxon>
        <taxon>Alcaligenaceae</taxon>
        <taxon>Paralcaligenes</taxon>
    </lineage>
</organism>
<feature type="domain" description="DUF1330" evidence="1">
    <location>
        <begin position="17"/>
        <end position="103"/>
    </location>
</feature>
<dbReference type="PANTHER" id="PTHR41521">
    <property type="match status" value="1"/>
</dbReference>
<dbReference type="Pfam" id="PF07045">
    <property type="entry name" value="DUF1330"/>
    <property type="match status" value="1"/>
</dbReference>
<dbReference type="SUPFAM" id="SSF54909">
    <property type="entry name" value="Dimeric alpha+beta barrel"/>
    <property type="match status" value="1"/>
</dbReference>
<evidence type="ECO:0000259" key="1">
    <source>
        <dbReference type="Pfam" id="PF07045"/>
    </source>
</evidence>
<evidence type="ECO:0000313" key="2">
    <source>
        <dbReference type="EMBL" id="TCT04476.1"/>
    </source>
</evidence>
<dbReference type="InterPro" id="IPR010753">
    <property type="entry name" value="DUF1330"/>
</dbReference>
<comment type="caution">
    <text evidence="2">The sequence shown here is derived from an EMBL/GenBank/DDBJ whole genome shotgun (WGS) entry which is preliminary data.</text>
</comment>
<name>A0A4R3LWF5_9BURK</name>
<dbReference type="Gene3D" id="3.30.70.100">
    <property type="match status" value="1"/>
</dbReference>
<dbReference type="RefSeq" id="WP_243700925.1">
    <property type="nucleotide sequence ID" value="NZ_SMAJ01000012.1"/>
</dbReference>
<evidence type="ECO:0000313" key="3">
    <source>
        <dbReference type="Proteomes" id="UP000295525"/>
    </source>
</evidence>
<dbReference type="PANTHER" id="PTHR41521:SF4">
    <property type="entry name" value="BLR0684 PROTEIN"/>
    <property type="match status" value="1"/>
</dbReference>
<dbReference type="EMBL" id="SMAJ01000012">
    <property type="protein sequence ID" value="TCT04476.1"/>
    <property type="molecule type" value="Genomic_DNA"/>
</dbReference>